<dbReference type="Proteomes" id="UP000198827">
    <property type="component" value="Chromosome I"/>
</dbReference>
<accession>A0A1H0JZZ2</accession>
<evidence type="ECO:0000313" key="1">
    <source>
        <dbReference type="EMBL" id="SDO49358.1"/>
    </source>
</evidence>
<sequence>MRNPCGSGLARDADNSVYLIHTILLKTKQALG</sequence>
<name>A0A1H0JZZ2_9PSED</name>
<protein>
    <submittedName>
        <fullName evidence="1">Uncharacterized protein</fullName>
    </submittedName>
</protein>
<evidence type="ECO:0000313" key="2">
    <source>
        <dbReference type="Proteomes" id="UP000198827"/>
    </source>
</evidence>
<proteinExistence type="predicted"/>
<dbReference type="AlphaFoldDB" id="A0A1H0JZZ2"/>
<organism evidence="1 2">
    <name type="scientific">Pseudomonas arsenicoxydans</name>
    <dbReference type="NCBI Taxonomy" id="702115"/>
    <lineage>
        <taxon>Bacteria</taxon>
        <taxon>Pseudomonadati</taxon>
        <taxon>Pseudomonadota</taxon>
        <taxon>Gammaproteobacteria</taxon>
        <taxon>Pseudomonadales</taxon>
        <taxon>Pseudomonadaceae</taxon>
        <taxon>Pseudomonas</taxon>
    </lineage>
</organism>
<reference evidence="1 2" key="1">
    <citation type="submission" date="2016-10" db="EMBL/GenBank/DDBJ databases">
        <authorList>
            <person name="de Groot N.N."/>
        </authorList>
    </citation>
    <scope>NUCLEOTIDE SEQUENCE [LARGE SCALE GENOMIC DNA]</scope>
    <source>
        <strain evidence="1 2">CECT 7543</strain>
    </source>
</reference>
<dbReference type="EMBL" id="LT629705">
    <property type="protein sequence ID" value="SDO49358.1"/>
    <property type="molecule type" value="Genomic_DNA"/>
</dbReference>
<gene>
    <name evidence="1" type="ORF">SAMN04489798_3095</name>
</gene>